<keyword evidence="1" id="KW-1133">Transmembrane helix</keyword>
<evidence type="ECO:0000313" key="3">
    <source>
        <dbReference type="Proteomes" id="UP000217785"/>
    </source>
</evidence>
<keyword evidence="3" id="KW-1185">Reference proteome</keyword>
<dbReference type="Proteomes" id="UP000217785">
    <property type="component" value="Unassembled WGS sequence"/>
</dbReference>
<sequence length="64" mass="7306">MLKFVLPLERDWLGLAVSLFWRLPTPFPILGSLVVACASGGWVEFFGYVNKITFNDGYNPIWKN</sequence>
<dbReference type="AlphaFoldDB" id="A0A292YQ20"/>
<evidence type="ECO:0000256" key="1">
    <source>
        <dbReference type="SAM" id="Phobius"/>
    </source>
</evidence>
<organism evidence="2 3">
    <name type="scientific">Effusibacillus lacus</name>
    <dbReference type="NCBI Taxonomy" id="1348429"/>
    <lineage>
        <taxon>Bacteria</taxon>
        <taxon>Bacillati</taxon>
        <taxon>Bacillota</taxon>
        <taxon>Bacilli</taxon>
        <taxon>Bacillales</taxon>
        <taxon>Alicyclobacillaceae</taxon>
        <taxon>Effusibacillus</taxon>
    </lineage>
</organism>
<name>A0A292YQ20_9BACL</name>
<comment type="caution">
    <text evidence="2">The sequence shown here is derived from an EMBL/GenBank/DDBJ whole genome shotgun (WGS) entry which is preliminary data.</text>
</comment>
<dbReference type="EMBL" id="BDUF01000086">
    <property type="protein sequence ID" value="GAX91286.1"/>
    <property type="molecule type" value="Genomic_DNA"/>
</dbReference>
<protein>
    <submittedName>
        <fullName evidence="2">Uncharacterized protein</fullName>
    </submittedName>
</protein>
<reference evidence="3" key="1">
    <citation type="submission" date="2017-07" db="EMBL/GenBank/DDBJ databases">
        <title>Draft genome sequence of Effusibacillus lacus strain skLN1.</title>
        <authorList>
            <person name="Watanabe M."/>
            <person name="Kojima H."/>
            <person name="Fukui M."/>
        </authorList>
    </citation>
    <scope>NUCLEOTIDE SEQUENCE [LARGE SCALE GENOMIC DNA]</scope>
    <source>
        <strain evidence="3">skLN1</strain>
    </source>
</reference>
<keyword evidence="1" id="KW-0472">Membrane</keyword>
<keyword evidence="1" id="KW-0812">Transmembrane</keyword>
<gene>
    <name evidence="2" type="ORF">EFBL_2952</name>
</gene>
<evidence type="ECO:0000313" key="2">
    <source>
        <dbReference type="EMBL" id="GAX91286.1"/>
    </source>
</evidence>
<accession>A0A292YQ20</accession>
<proteinExistence type="predicted"/>
<feature type="transmembrane region" description="Helical" evidence="1">
    <location>
        <begin position="27"/>
        <end position="49"/>
    </location>
</feature>